<dbReference type="PANTHER" id="PTHR43377:SF12">
    <property type="entry name" value="BINDING ROSSMANN FOLD OXIDOREDUCTASE, PUTATIVE (AFU_ORTHOLOGUE AFUA_3G11840)-RELATED"/>
    <property type="match status" value="1"/>
</dbReference>
<reference evidence="3 4" key="1">
    <citation type="submission" date="2018-06" db="EMBL/GenBank/DDBJ databases">
        <title>A transcriptomic atlas of mushroom development highlights an independent origin of complex multicellularity.</title>
        <authorList>
            <consortium name="DOE Joint Genome Institute"/>
            <person name="Krizsan K."/>
            <person name="Almasi E."/>
            <person name="Merenyi Z."/>
            <person name="Sahu N."/>
            <person name="Viragh M."/>
            <person name="Koszo T."/>
            <person name="Mondo S."/>
            <person name="Kiss B."/>
            <person name="Balint B."/>
            <person name="Kues U."/>
            <person name="Barry K."/>
            <person name="Hegedus J.C."/>
            <person name="Henrissat B."/>
            <person name="Johnson J."/>
            <person name="Lipzen A."/>
            <person name="Ohm R."/>
            <person name="Nagy I."/>
            <person name="Pangilinan J."/>
            <person name="Yan J."/>
            <person name="Xiong Y."/>
            <person name="Grigoriev I.V."/>
            <person name="Hibbett D.S."/>
            <person name="Nagy L.G."/>
        </authorList>
    </citation>
    <scope>NUCLEOTIDE SEQUENCE [LARGE SCALE GENOMIC DNA]</scope>
    <source>
        <strain evidence="3 4">SZMC22713</strain>
    </source>
</reference>
<dbReference type="PANTHER" id="PTHR43377">
    <property type="entry name" value="BILIVERDIN REDUCTASE A"/>
    <property type="match status" value="1"/>
</dbReference>
<sequence length="447" mass="48987">MVLKPPGEPVTVAVVGAGQRGRGYAMYALMDPSACKIVAVAEPRPKTRKSIVEAHRIDQSLVFNSWEDLHAASTETIKTVGTRLADAIIVAVHDKMHMAVVLAFAEQGYHILCEKPMATDLGECIKMAAAVKKAGIIFGMGHAVLRYSPYSKELAEIVHSGRLGKLINVVHIEPVGHYHFAHSYVRGHWAKESKSSFSLMTKSCHDIDIICSWLSPAAPTRVSSFGSLQHFRKEGKPATAGNASRCLDCPIERECPYSAKKIYLDPVSRGSTGWPVSTIVDGIPDIENITEALQTGPYGKCVYESDNDVVDNQVVNIEFDSGATCSFTMVAFTTLICERQTRLHFTHGEIVGDMSTFTVTDFRERPMRPVVHRPKNEGGGHGGGDLGLIRTFIEAVRTGRQELLGTDVDEVLKSHVAVFAAERSRREGKVVDVVEFEDVARQRALCL</sequence>
<gene>
    <name evidence="3" type="ORF">BD410DRAFT_709526</name>
</gene>
<dbReference type="OrthoDB" id="64915at2759"/>
<evidence type="ECO:0000313" key="3">
    <source>
        <dbReference type="EMBL" id="TDL29230.1"/>
    </source>
</evidence>
<accession>A0A4R5XDU0</accession>
<dbReference type="InterPro" id="IPR004104">
    <property type="entry name" value="Gfo/Idh/MocA-like_OxRdtase_C"/>
</dbReference>
<name>A0A4R5XDU0_9AGAM</name>
<dbReference type="EMBL" id="ML170156">
    <property type="protein sequence ID" value="TDL29230.1"/>
    <property type="molecule type" value="Genomic_DNA"/>
</dbReference>
<dbReference type="Gene3D" id="3.30.360.10">
    <property type="entry name" value="Dihydrodipicolinate Reductase, domain 2"/>
    <property type="match status" value="1"/>
</dbReference>
<dbReference type="InterPro" id="IPR000683">
    <property type="entry name" value="Gfo/Idh/MocA-like_OxRdtase_N"/>
</dbReference>
<evidence type="ECO:0000313" key="4">
    <source>
        <dbReference type="Proteomes" id="UP000294933"/>
    </source>
</evidence>
<evidence type="ECO:0000259" key="2">
    <source>
        <dbReference type="Pfam" id="PF02894"/>
    </source>
</evidence>
<dbReference type="Gene3D" id="3.40.50.720">
    <property type="entry name" value="NAD(P)-binding Rossmann-like Domain"/>
    <property type="match status" value="1"/>
</dbReference>
<organism evidence="3 4">
    <name type="scientific">Rickenella mellea</name>
    <dbReference type="NCBI Taxonomy" id="50990"/>
    <lineage>
        <taxon>Eukaryota</taxon>
        <taxon>Fungi</taxon>
        <taxon>Dikarya</taxon>
        <taxon>Basidiomycota</taxon>
        <taxon>Agaricomycotina</taxon>
        <taxon>Agaricomycetes</taxon>
        <taxon>Hymenochaetales</taxon>
        <taxon>Rickenellaceae</taxon>
        <taxon>Rickenella</taxon>
    </lineage>
</organism>
<keyword evidence="4" id="KW-1185">Reference proteome</keyword>
<dbReference type="InterPro" id="IPR036291">
    <property type="entry name" value="NAD(P)-bd_dom_sf"/>
</dbReference>
<proteinExistence type="predicted"/>
<dbReference type="GO" id="GO:0000166">
    <property type="term" value="F:nucleotide binding"/>
    <property type="evidence" value="ECO:0007669"/>
    <property type="project" value="InterPro"/>
</dbReference>
<evidence type="ECO:0000259" key="1">
    <source>
        <dbReference type="Pfam" id="PF01408"/>
    </source>
</evidence>
<dbReference type="Proteomes" id="UP000294933">
    <property type="component" value="Unassembled WGS sequence"/>
</dbReference>
<dbReference type="STRING" id="50990.A0A4R5XDU0"/>
<dbReference type="Pfam" id="PF02894">
    <property type="entry name" value="GFO_IDH_MocA_C"/>
    <property type="match status" value="1"/>
</dbReference>
<dbReference type="AlphaFoldDB" id="A0A4R5XDU0"/>
<dbReference type="SUPFAM" id="SSF55347">
    <property type="entry name" value="Glyceraldehyde-3-phosphate dehydrogenase-like, C-terminal domain"/>
    <property type="match status" value="1"/>
</dbReference>
<dbReference type="SUPFAM" id="SSF51735">
    <property type="entry name" value="NAD(P)-binding Rossmann-fold domains"/>
    <property type="match status" value="1"/>
</dbReference>
<feature type="domain" description="Gfo/Idh/MocA-like oxidoreductase C-terminal" evidence="2">
    <location>
        <begin position="159"/>
        <end position="433"/>
    </location>
</feature>
<feature type="domain" description="Gfo/Idh/MocA-like oxidoreductase N-terminal" evidence="1">
    <location>
        <begin position="11"/>
        <end position="142"/>
    </location>
</feature>
<dbReference type="InterPro" id="IPR051450">
    <property type="entry name" value="Gfo/Idh/MocA_Oxidoreductases"/>
</dbReference>
<dbReference type="Pfam" id="PF01408">
    <property type="entry name" value="GFO_IDH_MocA"/>
    <property type="match status" value="1"/>
</dbReference>
<protein>
    <submittedName>
        <fullName evidence="3">NAD(P)-binding protein</fullName>
    </submittedName>
</protein>
<dbReference type="VEuPathDB" id="FungiDB:BD410DRAFT_709526"/>